<dbReference type="InterPro" id="IPR005467">
    <property type="entry name" value="His_kinase_dom"/>
</dbReference>
<keyword evidence="8" id="KW-1133">Transmembrane helix</keyword>
<keyword evidence="7" id="KW-0902">Two-component regulatory system</keyword>
<dbReference type="Gene3D" id="3.30.565.10">
    <property type="entry name" value="Histidine kinase-like ATPase, C-terminal domain"/>
    <property type="match status" value="1"/>
</dbReference>
<evidence type="ECO:0000256" key="8">
    <source>
        <dbReference type="SAM" id="Phobius"/>
    </source>
</evidence>
<evidence type="ECO:0000256" key="1">
    <source>
        <dbReference type="ARBA" id="ARBA00000085"/>
    </source>
</evidence>
<dbReference type="EMBL" id="AFFY01000045">
    <property type="protein sequence ID" value="EHG99253.1"/>
    <property type="molecule type" value="Genomic_DNA"/>
</dbReference>
<dbReference type="GO" id="GO:0005524">
    <property type="term" value="F:ATP binding"/>
    <property type="evidence" value="ECO:0007669"/>
    <property type="project" value="UniProtKB-KW"/>
</dbReference>
<evidence type="ECO:0000256" key="3">
    <source>
        <dbReference type="ARBA" id="ARBA00022679"/>
    </source>
</evidence>
<dbReference type="Pfam" id="PF02518">
    <property type="entry name" value="HATPase_c"/>
    <property type="match status" value="1"/>
</dbReference>
<dbReference type="AlphaFoldDB" id="G5SU10"/>
<dbReference type="InterPro" id="IPR004358">
    <property type="entry name" value="Sig_transdc_His_kin-like_C"/>
</dbReference>
<keyword evidence="6" id="KW-0067">ATP-binding</keyword>
<dbReference type="InterPro" id="IPR035965">
    <property type="entry name" value="PAS-like_dom_sf"/>
</dbReference>
<protein>
    <recommendedName>
        <fullName evidence="2">histidine kinase</fullName>
        <ecNumber evidence="2">2.7.13.3</ecNumber>
    </recommendedName>
</protein>
<keyword evidence="3" id="KW-0808">Transferase</keyword>
<gene>
    <name evidence="11" type="ORF">HMPREF9441_02865</name>
</gene>
<comment type="catalytic activity">
    <reaction evidence="1">
        <text>ATP + protein L-histidine = ADP + protein N-phospho-L-histidine.</text>
        <dbReference type="EC" id="2.7.13.3"/>
    </reaction>
</comment>
<feature type="chain" id="PRO_5003484269" description="histidine kinase" evidence="9">
    <location>
        <begin position="24"/>
        <end position="435"/>
    </location>
</feature>
<dbReference type="SUPFAM" id="SSF55785">
    <property type="entry name" value="PYP-like sensor domain (PAS domain)"/>
    <property type="match status" value="1"/>
</dbReference>
<dbReference type="InterPro" id="IPR036890">
    <property type="entry name" value="HATPase_C_sf"/>
</dbReference>
<sequence>MDYKTRVFSLFQLVGIAAMAAFAAVAWERGQTEMAVIGTVVVLCVVAGVWRSRSNVSRKLGLMLEAIVNEDYSFRFPARGKMARTNGYLNSVLNRYAEQVAKTHHELAAHESFNELVMENVHTGIVVLDERCNVVRCNSMALTLLGLSAFSRLAQLERYGHEIVECFRSMEPHVQRQLAFKTAQGQKDLWINVSLLQMEQRQLRVFTLNDIRNVMDENELDAWIKLSHVLTHEIMNAITPVASLSASLLSKDTWSTEQLREGLSVIYTTSQGLLSFVDNYRKFTSLPRPVPVLFYVQELTEELRTLLLVPERIKLEFHLVPEDLLIYADKHLIRQVLINLVRNAIQAIGERDGCIRVVAFVQTDERVLIKVSNDGPVIPEEIRSHIFVPFFTTKERGSGIGLSVSRQIMMASGGSLSLLPAGTAGWNTTFVLEFP</sequence>
<dbReference type="Proteomes" id="UP000003598">
    <property type="component" value="Unassembled WGS sequence"/>
</dbReference>
<dbReference type="GO" id="GO:0000160">
    <property type="term" value="P:phosphorelay signal transduction system"/>
    <property type="evidence" value="ECO:0007669"/>
    <property type="project" value="UniProtKB-KW"/>
</dbReference>
<dbReference type="HOGENOM" id="CLU_000445_114_4_10"/>
<dbReference type="GeneID" id="93558193"/>
<evidence type="ECO:0000313" key="12">
    <source>
        <dbReference type="Proteomes" id="UP000003598"/>
    </source>
</evidence>
<evidence type="ECO:0000256" key="7">
    <source>
        <dbReference type="ARBA" id="ARBA00023012"/>
    </source>
</evidence>
<dbReference type="Pfam" id="PF13188">
    <property type="entry name" value="PAS_8"/>
    <property type="match status" value="1"/>
</dbReference>
<feature type="domain" description="Histidine kinase" evidence="10">
    <location>
        <begin position="229"/>
        <end position="435"/>
    </location>
</feature>
<keyword evidence="5 11" id="KW-0418">Kinase</keyword>
<feature type="transmembrane region" description="Helical" evidence="8">
    <location>
        <begin position="33"/>
        <end position="50"/>
    </location>
</feature>
<evidence type="ECO:0000256" key="2">
    <source>
        <dbReference type="ARBA" id="ARBA00012438"/>
    </source>
</evidence>
<comment type="caution">
    <text evidence="11">The sequence shown here is derived from an EMBL/GenBank/DDBJ whole genome shotgun (WGS) entry which is preliminary data.</text>
</comment>
<dbReference type="PRINTS" id="PR00344">
    <property type="entry name" value="BCTRLSENSOR"/>
</dbReference>
<dbReference type="PANTHER" id="PTHR43065">
    <property type="entry name" value="SENSOR HISTIDINE KINASE"/>
    <property type="match status" value="1"/>
</dbReference>
<dbReference type="RefSeq" id="WP_008621664.1">
    <property type="nucleotide sequence ID" value="NZ_JH376616.1"/>
</dbReference>
<evidence type="ECO:0000256" key="4">
    <source>
        <dbReference type="ARBA" id="ARBA00022741"/>
    </source>
</evidence>
<dbReference type="STRING" id="762968.HMPREF9441_02865"/>
<evidence type="ECO:0000256" key="6">
    <source>
        <dbReference type="ARBA" id="ARBA00022840"/>
    </source>
</evidence>
<dbReference type="EC" id="2.7.13.3" evidence="2"/>
<feature type="signal peptide" evidence="9">
    <location>
        <begin position="1"/>
        <end position="23"/>
    </location>
</feature>
<dbReference type="PATRIC" id="fig|762968.3.peg.2548"/>
<evidence type="ECO:0000313" key="11">
    <source>
        <dbReference type="EMBL" id="EHG99253.1"/>
    </source>
</evidence>
<evidence type="ECO:0000256" key="5">
    <source>
        <dbReference type="ARBA" id="ARBA00022777"/>
    </source>
</evidence>
<name>G5SU10_9BACT</name>
<accession>G5SU10</accession>
<keyword evidence="12" id="KW-1185">Reference proteome</keyword>
<evidence type="ECO:0000256" key="9">
    <source>
        <dbReference type="SAM" id="SignalP"/>
    </source>
</evidence>
<reference evidence="11 12" key="1">
    <citation type="submission" date="2011-03" db="EMBL/GenBank/DDBJ databases">
        <authorList>
            <person name="Weinstock G."/>
            <person name="Sodergren E."/>
            <person name="Clifton S."/>
            <person name="Fulton L."/>
            <person name="Fulton B."/>
            <person name="Courtney L."/>
            <person name="Fronick C."/>
            <person name="Harrison M."/>
            <person name="Strong C."/>
            <person name="Farmer C."/>
            <person name="Delahaunty K."/>
            <person name="Markovic C."/>
            <person name="Hall O."/>
            <person name="Minx P."/>
            <person name="Tomlinson C."/>
            <person name="Mitreva M."/>
            <person name="Hou S."/>
            <person name="Chen J."/>
            <person name="Wollam A."/>
            <person name="Pepin K.H."/>
            <person name="Johnson M."/>
            <person name="Bhonagiri V."/>
            <person name="Zhang X."/>
            <person name="Suruliraj S."/>
            <person name="Warren W."/>
            <person name="Chinwalla A."/>
            <person name="Mardis E.R."/>
            <person name="Wilson R.K."/>
        </authorList>
    </citation>
    <scope>NUCLEOTIDE SEQUENCE [LARGE SCALE GENOMIC DNA]</scope>
    <source>
        <strain evidence="11 12">YIT 11840</strain>
    </source>
</reference>
<evidence type="ECO:0000259" key="10">
    <source>
        <dbReference type="PROSITE" id="PS50109"/>
    </source>
</evidence>
<dbReference type="PANTHER" id="PTHR43065:SF46">
    <property type="entry name" value="C4-DICARBOXYLATE TRANSPORT SENSOR PROTEIN DCTB"/>
    <property type="match status" value="1"/>
</dbReference>
<dbReference type="eggNOG" id="COG5000">
    <property type="taxonomic scope" value="Bacteria"/>
</dbReference>
<keyword evidence="4" id="KW-0547">Nucleotide-binding</keyword>
<keyword evidence="8" id="KW-0472">Membrane</keyword>
<keyword evidence="9" id="KW-0732">Signal</keyword>
<dbReference type="GO" id="GO:0004673">
    <property type="term" value="F:protein histidine kinase activity"/>
    <property type="evidence" value="ECO:0007669"/>
    <property type="project" value="UniProtKB-EC"/>
</dbReference>
<keyword evidence="8" id="KW-0812">Transmembrane</keyword>
<organism evidence="11 12">
    <name type="scientific">Paraprevotella clara YIT 11840</name>
    <dbReference type="NCBI Taxonomy" id="762968"/>
    <lineage>
        <taxon>Bacteria</taxon>
        <taxon>Pseudomonadati</taxon>
        <taxon>Bacteroidota</taxon>
        <taxon>Bacteroidia</taxon>
        <taxon>Bacteroidales</taxon>
        <taxon>Prevotellaceae</taxon>
        <taxon>Paraprevotella</taxon>
    </lineage>
</organism>
<dbReference type="InterPro" id="IPR000014">
    <property type="entry name" value="PAS"/>
</dbReference>
<dbReference type="PROSITE" id="PS50109">
    <property type="entry name" value="HIS_KIN"/>
    <property type="match status" value="1"/>
</dbReference>
<dbReference type="SUPFAM" id="SSF55874">
    <property type="entry name" value="ATPase domain of HSP90 chaperone/DNA topoisomerase II/histidine kinase"/>
    <property type="match status" value="1"/>
</dbReference>
<dbReference type="OrthoDB" id="1931120at2"/>
<dbReference type="Gene3D" id="3.30.450.20">
    <property type="entry name" value="PAS domain"/>
    <property type="match status" value="1"/>
</dbReference>
<dbReference type="InterPro" id="IPR003594">
    <property type="entry name" value="HATPase_dom"/>
</dbReference>
<dbReference type="SMART" id="SM00387">
    <property type="entry name" value="HATPase_c"/>
    <property type="match status" value="1"/>
</dbReference>
<proteinExistence type="predicted"/>